<evidence type="ECO:0000313" key="2">
    <source>
        <dbReference type="Proteomes" id="UP000076882"/>
    </source>
</evidence>
<proteinExistence type="predicted"/>
<sequence>MYRKKFYHGNAICDYFPNKGDFFDNNGDMRRDAYLVLRLKEFSDALISRYFHINVTLERRKLFPDWKENEDYYLNTMAIKAWKKFKENTSEVV</sequence>
<dbReference type="PATRIC" id="fig|1590.201.peg.1015"/>
<comment type="caution">
    <text evidence="1">The sequence shown here is derived from an EMBL/GenBank/DDBJ whole genome shotgun (WGS) entry which is preliminary data.</text>
</comment>
<protein>
    <submittedName>
        <fullName evidence="1">Uncharacterized protein</fullName>
    </submittedName>
</protein>
<accession>A0A162G640</accession>
<dbReference type="Proteomes" id="UP000076882">
    <property type="component" value="Unassembled WGS sequence"/>
</dbReference>
<dbReference type="AlphaFoldDB" id="A0A162G640"/>
<organism evidence="1 2">
    <name type="scientific">Lactiplantibacillus plantarum</name>
    <name type="common">Lactobacillus plantarum</name>
    <dbReference type="NCBI Taxonomy" id="1590"/>
    <lineage>
        <taxon>Bacteria</taxon>
        <taxon>Bacillati</taxon>
        <taxon>Bacillota</taxon>
        <taxon>Bacilli</taxon>
        <taxon>Lactobacillales</taxon>
        <taxon>Lactobacillaceae</taxon>
        <taxon>Lactiplantibacillus</taxon>
    </lineage>
</organism>
<name>A0A162G640_LACPN</name>
<gene>
    <name evidence="1" type="ORF">Lp19_1235</name>
</gene>
<reference evidence="1 2" key="1">
    <citation type="submission" date="2016-03" db="EMBL/GenBank/DDBJ databases">
        <title>Comparative genomics of 54 Lactobacillus plantarum strains reveals genomic uncoupling from niche constraints.</title>
        <authorList>
            <person name="Martino M.E."/>
        </authorList>
    </citation>
    <scope>NUCLEOTIDE SEQUENCE [LARGE SCALE GENOMIC DNA]</scope>
    <source>
        <strain evidence="1 2">19.1</strain>
    </source>
</reference>
<evidence type="ECO:0000313" key="1">
    <source>
        <dbReference type="EMBL" id="KZU95956.1"/>
    </source>
</evidence>
<dbReference type="EMBL" id="LUXM01000024">
    <property type="protein sequence ID" value="KZU95956.1"/>
    <property type="molecule type" value="Genomic_DNA"/>
</dbReference>